<protein>
    <recommendedName>
        <fullName evidence="2">Class I SAM-dependent methyltransferase</fullName>
    </recommendedName>
</protein>
<reference evidence="1" key="1">
    <citation type="journal article" date="2014" name="Front. Microbiol.">
        <title>High frequency of phylogenetically diverse reductive dehalogenase-homologous genes in deep subseafloor sedimentary metagenomes.</title>
        <authorList>
            <person name="Kawai M."/>
            <person name="Futagami T."/>
            <person name="Toyoda A."/>
            <person name="Takaki Y."/>
            <person name="Nishi S."/>
            <person name="Hori S."/>
            <person name="Arai W."/>
            <person name="Tsubouchi T."/>
            <person name="Morono Y."/>
            <person name="Uchiyama I."/>
            <person name="Ito T."/>
            <person name="Fujiyama A."/>
            <person name="Inagaki F."/>
            <person name="Takami H."/>
        </authorList>
    </citation>
    <scope>NUCLEOTIDE SEQUENCE</scope>
    <source>
        <strain evidence="1">Expedition CK06-06</strain>
    </source>
</reference>
<proteinExistence type="predicted"/>
<dbReference type="InterPro" id="IPR029063">
    <property type="entry name" value="SAM-dependent_MTases_sf"/>
</dbReference>
<evidence type="ECO:0000313" key="1">
    <source>
        <dbReference type="EMBL" id="GAH20615.1"/>
    </source>
</evidence>
<dbReference type="Gene3D" id="3.40.50.150">
    <property type="entry name" value="Vaccinia Virus protein VP39"/>
    <property type="match status" value="1"/>
</dbReference>
<comment type="caution">
    <text evidence="1">The sequence shown here is derived from an EMBL/GenBank/DDBJ whole genome shotgun (WGS) entry which is preliminary data.</text>
</comment>
<dbReference type="SUPFAM" id="SSF53335">
    <property type="entry name" value="S-adenosyl-L-methionine-dependent methyltransferases"/>
    <property type="match status" value="1"/>
</dbReference>
<sequence>PLKKKYDILILRDVIEHINPLKLEKTINNFDKSLNEEGLIFLTVPTKKAALSKKYNLPDNYI</sequence>
<gene>
    <name evidence="1" type="ORF">S03H2_04464</name>
</gene>
<name>X1EJT4_9ZZZZ</name>
<evidence type="ECO:0008006" key="2">
    <source>
        <dbReference type="Google" id="ProtNLM"/>
    </source>
</evidence>
<dbReference type="EMBL" id="BARU01001774">
    <property type="protein sequence ID" value="GAH20615.1"/>
    <property type="molecule type" value="Genomic_DNA"/>
</dbReference>
<dbReference type="AlphaFoldDB" id="X1EJT4"/>
<accession>X1EJT4</accession>
<organism evidence="1">
    <name type="scientific">marine sediment metagenome</name>
    <dbReference type="NCBI Taxonomy" id="412755"/>
    <lineage>
        <taxon>unclassified sequences</taxon>
        <taxon>metagenomes</taxon>
        <taxon>ecological metagenomes</taxon>
    </lineage>
</organism>
<feature type="non-terminal residue" evidence="1">
    <location>
        <position position="1"/>
    </location>
</feature>